<evidence type="ECO:0000256" key="1">
    <source>
        <dbReference type="SAM" id="Phobius"/>
    </source>
</evidence>
<keyword evidence="1" id="KW-0472">Membrane</keyword>
<feature type="transmembrane region" description="Helical" evidence="1">
    <location>
        <begin position="36"/>
        <end position="58"/>
    </location>
</feature>
<reference evidence="3" key="1">
    <citation type="submission" date="2016-10" db="EMBL/GenBank/DDBJ databases">
        <authorList>
            <person name="Varghese N."/>
            <person name="Submissions S."/>
        </authorList>
    </citation>
    <scope>NUCLEOTIDE SEQUENCE [LARGE SCALE GENOMIC DNA]</scope>
    <source>
        <strain evidence="3">DSM 22427</strain>
    </source>
</reference>
<gene>
    <name evidence="2" type="ORF">SAMN04488556_1812</name>
</gene>
<keyword evidence="1" id="KW-1133">Transmembrane helix</keyword>
<keyword evidence="3" id="KW-1185">Reference proteome</keyword>
<evidence type="ECO:0000313" key="2">
    <source>
        <dbReference type="EMBL" id="SFS64409.1"/>
    </source>
</evidence>
<keyword evidence="1" id="KW-0812">Transmembrane</keyword>
<dbReference type="OrthoDB" id="327683at2157"/>
<name>A0A1I6RI51_9EURY</name>
<feature type="transmembrane region" description="Helical" evidence="1">
    <location>
        <begin position="94"/>
        <end position="116"/>
    </location>
</feature>
<protein>
    <submittedName>
        <fullName evidence="2">Uncharacterized protein</fullName>
    </submittedName>
</protein>
<accession>A0A1I6RI51</accession>
<proteinExistence type="predicted"/>
<feature type="transmembrane region" description="Helical" evidence="1">
    <location>
        <begin position="70"/>
        <end position="88"/>
    </location>
</feature>
<dbReference type="EMBL" id="FOZS01000002">
    <property type="protein sequence ID" value="SFS64409.1"/>
    <property type="molecule type" value="Genomic_DNA"/>
</dbReference>
<dbReference type="Proteomes" id="UP000199199">
    <property type="component" value="Unassembled WGS sequence"/>
</dbReference>
<organism evidence="2 3">
    <name type="scientific">Halostagnicola kamekurae</name>
    <dbReference type="NCBI Taxonomy" id="619731"/>
    <lineage>
        <taxon>Archaea</taxon>
        <taxon>Methanobacteriati</taxon>
        <taxon>Methanobacteriota</taxon>
        <taxon>Stenosarchaea group</taxon>
        <taxon>Halobacteria</taxon>
        <taxon>Halobacteriales</taxon>
        <taxon>Natrialbaceae</taxon>
        <taxon>Halostagnicola</taxon>
    </lineage>
</organism>
<sequence length="133" mass="14511">MEVSVSARTRRAILFACLAFLVISSAADLLAHGSSAWLWAAGYALGSFLLVGPVVWVARDRIPASRRENLLYPVLGAVFLCFFLTLGVDLALGGVLFFFDAWIAGSIAGFALAYLLERTVVPERLRAPEHRRT</sequence>
<dbReference type="AlphaFoldDB" id="A0A1I6RI51"/>
<dbReference type="RefSeq" id="WP_092903852.1">
    <property type="nucleotide sequence ID" value="NZ_FOZS01000002.1"/>
</dbReference>
<evidence type="ECO:0000313" key="3">
    <source>
        <dbReference type="Proteomes" id="UP000199199"/>
    </source>
</evidence>